<feature type="compositionally biased region" description="Basic and acidic residues" evidence="1">
    <location>
        <begin position="1"/>
        <end position="19"/>
    </location>
</feature>
<feature type="region of interest" description="Disordered" evidence="1">
    <location>
        <begin position="1"/>
        <end position="20"/>
    </location>
</feature>
<evidence type="ECO:0000256" key="1">
    <source>
        <dbReference type="SAM" id="MobiDB-lite"/>
    </source>
</evidence>
<keyword evidence="2" id="KW-0472">Membrane</keyword>
<dbReference type="RefSeq" id="WP_377365106.1">
    <property type="nucleotide sequence ID" value="NZ_JBHTMN010000004.1"/>
</dbReference>
<evidence type="ECO:0000256" key="2">
    <source>
        <dbReference type="SAM" id="Phobius"/>
    </source>
</evidence>
<name>A0ABW4AZ48_9GAMM</name>
<keyword evidence="2" id="KW-1133">Transmembrane helix</keyword>
<accession>A0ABW4AZ48</accession>
<comment type="caution">
    <text evidence="3">The sequence shown here is derived from an EMBL/GenBank/DDBJ whole genome shotgun (WGS) entry which is preliminary data.</text>
</comment>
<reference evidence="4" key="1">
    <citation type="journal article" date="2019" name="Int. J. Syst. Evol. Microbiol.">
        <title>The Global Catalogue of Microorganisms (GCM) 10K type strain sequencing project: providing services to taxonomists for standard genome sequencing and annotation.</title>
        <authorList>
            <consortium name="The Broad Institute Genomics Platform"/>
            <consortium name="The Broad Institute Genome Sequencing Center for Infectious Disease"/>
            <person name="Wu L."/>
            <person name="Ma J."/>
        </authorList>
    </citation>
    <scope>NUCLEOTIDE SEQUENCE [LARGE SCALE GENOMIC DNA]</scope>
    <source>
        <strain evidence="4">JCM 30774</strain>
    </source>
</reference>
<feature type="transmembrane region" description="Helical" evidence="2">
    <location>
        <begin position="26"/>
        <end position="51"/>
    </location>
</feature>
<feature type="region of interest" description="Disordered" evidence="1">
    <location>
        <begin position="167"/>
        <end position="187"/>
    </location>
</feature>
<organism evidence="3 4">
    <name type="scientific">Rhodanobacter aciditrophus</name>
    <dbReference type="NCBI Taxonomy" id="1623218"/>
    <lineage>
        <taxon>Bacteria</taxon>
        <taxon>Pseudomonadati</taxon>
        <taxon>Pseudomonadota</taxon>
        <taxon>Gammaproteobacteria</taxon>
        <taxon>Lysobacterales</taxon>
        <taxon>Rhodanobacteraceae</taxon>
        <taxon>Rhodanobacter</taxon>
    </lineage>
</organism>
<gene>
    <name evidence="3" type="ORF">ACFQ45_02760</name>
</gene>
<dbReference type="Proteomes" id="UP001597059">
    <property type="component" value="Unassembled WGS sequence"/>
</dbReference>
<feature type="compositionally biased region" description="Polar residues" evidence="1">
    <location>
        <begin position="175"/>
        <end position="187"/>
    </location>
</feature>
<evidence type="ECO:0000313" key="4">
    <source>
        <dbReference type="Proteomes" id="UP001597059"/>
    </source>
</evidence>
<keyword evidence="4" id="KW-1185">Reference proteome</keyword>
<dbReference type="PROSITE" id="PS51257">
    <property type="entry name" value="PROKAR_LIPOPROTEIN"/>
    <property type="match status" value="1"/>
</dbReference>
<protein>
    <submittedName>
        <fullName evidence="3">Uncharacterized protein</fullName>
    </submittedName>
</protein>
<dbReference type="EMBL" id="JBHTMN010000004">
    <property type="protein sequence ID" value="MFD1382271.1"/>
    <property type="molecule type" value="Genomic_DNA"/>
</dbReference>
<sequence length="187" mass="20629">MAKNADKVEQKDDTEQESKPKRKLPLGLIASFFGCFVLSVGASSGVTYMLVSSNTEDEISAEEETVDSQLVAMRQSIEQQNSAIDAMSAENETLKTYLRHSSATALKNILINQEENIQGYLSVMRQAIGDLGDILPNGTDWETTYQYQMDLAMKSSMERASLLRLLKTGEPPEQPNNVAPQTTTSTQ</sequence>
<proteinExistence type="predicted"/>
<keyword evidence="2" id="KW-0812">Transmembrane</keyword>
<evidence type="ECO:0000313" key="3">
    <source>
        <dbReference type="EMBL" id="MFD1382271.1"/>
    </source>
</evidence>